<gene>
    <name evidence="2" type="ORF">SCUD_LOCUS7115</name>
</gene>
<reference evidence="4" key="1">
    <citation type="submission" date="2016-06" db="UniProtKB">
        <authorList>
            <consortium name="WormBaseParasite"/>
        </authorList>
    </citation>
    <scope>IDENTIFICATION</scope>
</reference>
<name>A0A183JWM0_9TREM</name>
<keyword evidence="1" id="KW-0812">Transmembrane</keyword>
<proteinExistence type="predicted"/>
<dbReference type="AlphaFoldDB" id="A0A183JWM0"/>
<evidence type="ECO:0000313" key="3">
    <source>
        <dbReference type="Proteomes" id="UP000279833"/>
    </source>
</evidence>
<evidence type="ECO:0000313" key="4">
    <source>
        <dbReference type="WBParaSite" id="SCUD_0000711501-mRNA-1"/>
    </source>
</evidence>
<evidence type="ECO:0000256" key="1">
    <source>
        <dbReference type="SAM" id="Phobius"/>
    </source>
</evidence>
<keyword evidence="3" id="KW-1185">Reference proteome</keyword>
<keyword evidence="1" id="KW-0472">Membrane</keyword>
<evidence type="ECO:0000313" key="2">
    <source>
        <dbReference type="EMBL" id="VDP24939.1"/>
    </source>
</evidence>
<dbReference type="WBParaSite" id="SCUD_0000711501-mRNA-1">
    <property type="protein sequence ID" value="SCUD_0000711501-mRNA-1"/>
    <property type="gene ID" value="SCUD_0000711501"/>
</dbReference>
<reference evidence="2 3" key="2">
    <citation type="submission" date="2018-11" db="EMBL/GenBank/DDBJ databases">
        <authorList>
            <consortium name="Pathogen Informatics"/>
        </authorList>
    </citation>
    <scope>NUCLEOTIDE SEQUENCE [LARGE SCALE GENOMIC DNA]</scope>
    <source>
        <strain evidence="2">Dakar</strain>
        <strain evidence="3">Dakar, Senegal</strain>
    </source>
</reference>
<feature type="transmembrane region" description="Helical" evidence="1">
    <location>
        <begin position="69"/>
        <end position="90"/>
    </location>
</feature>
<accession>A0A183JWM0</accession>
<protein>
    <submittedName>
        <fullName evidence="4">Transmembrane protein</fullName>
    </submittedName>
</protein>
<organism evidence="4">
    <name type="scientific">Schistosoma curassoni</name>
    <dbReference type="NCBI Taxonomy" id="6186"/>
    <lineage>
        <taxon>Eukaryota</taxon>
        <taxon>Metazoa</taxon>
        <taxon>Spiralia</taxon>
        <taxon>Lophotrochozoa</taxon>
        <taxon>Platyhelminthes</taxon>
        <taxon>Trematoda</taxon>
        <taxon>Digenea</taxon>
        <taxon>Strigeidida</taxon>
        <taxon>Schistosomatoidea</taxon>
        <taxon>Schistosomatidae</taxon>
        <taxon>Schistosoma</taxon>
    </lineage>
</organism>
<sequence length="112" mass="12361">MGINTLYDNSMNDNVRITTISSLKPEQLKIVNINEKDAISRLYVMPVIPHRGALTTHQHSTPNHVLECWVVVGVVVGVVVVGGGGVSFVFDFFSMECLFFIDFVSFSSIKEG</sequence>
<dbReference type="Proteomes" id="UP000279833">
    <property type="component" value="Unassembled WGS sequence"/>
</dbReference>
<dbReference type="EMBL" id="UZAK01032253">
    <property type="protein sequence ID" value="VDP24939.1"/>
    <property type="molecule type" value="Genomic_DNA"/>
</dbReference>
<keyword evidence="1" id="KW-1133">Transmembrane helix</keyword>